<dbReference type="AlphaFoldDB" id="A0A7V2F3D5"/>
<comment type="caution">
    <text evidence="1">The sequence shown here is derived from an EMBL/GenBank/DDBJ whole genome shotgun (WGS) entry which is preliminary data.</text>
</comment>
<evidence type="ECO:0008006" key="2">
    <source>
        <dbReference type="Google" id="ProtNLM"/>
    </source>
</evidence>
<protein>
    <recommendedName>
        <fullName evidence="2">PorV/PorQ family protein</fullName>
    </recommendedName>
</protein>
<organism evidence="1">
    <name type="scientific">Eiseniibacteriota bacterium</name>
    <dbReference type="NCBI Taxonomy" id="2212470"/>
    <lineage>
        <taxon>Bacteria</taxon>
        <taxon>Candidatus Eiseniibacteriota</taxon>
    </lineage>
</organism>
<accession>A0A7V2F3D5</accession>
<dbReference type="Gene3D" id="2.40.160.60">
    <property type="entry name" value="Outer membrane protein transport protein (OMPP1/FadL/TodX)"/>
    <property type="match status" value="1"/>
</dbReference>
<evidence type="ECO:0000313" key="1">
    <source>
        <dbReference type="EMBL" id="HER43338.1"/>
    </source>
</evidence>
<proteinExistence type="predicted"/>
<sequence>MAGTSIYGKPPHGRGSGSRPALFRRRALLPAAVAIALLLAPRGAAAEGSSRGGTFLPMGWSARGAGLGGAASILIRDDRSGFWNPANVSFLFSPRITIGTTKPVPGLDNWYTVLSAGTGLLDTRTAENGRPVMRRIGVALTATHLGLELAQGSGWNEGTLGLSVAFAPNHYNSLGVTFRMMRSWTDLEDADAWGAAVDAGWTAILTRHLWLALVGRNIQGSVSYPNVDEELDPSFTVACALEDLFGRISIETDAVMRNGGLDRVLVGSEIDIVKGMLWISGGAELRLTGGERTIPCFGVCSSLNSIEAAVAFVLDPEDAFGRQTRASVSYLF</sequence>
<reference evidence="1" key="1">
    <citation type="journal article" date="2020" name="mSystems">
        <title>Genome- and Community-Level Interaction Insights into Carbon Utilization and Element Cycling Functions of Hydrothermarchaeota in Hydrothermal Sediment.</title>
        <authorList>
            <person name="Zhou Z."/>
            <person name="Liu Y."/>
            <person name="Xu W."/>
            <person name="Pan J."/>
            <person name="Luo Z.H."/>
            <person name="Li M."/>
        </authorList>
    </citation>
    <scope>NUCLEOTIDE SEQUENCE [LARGE SCALE GENOMIC DNA]</scope>
    <source>
        <strain evidence="1">SpSt-1233</strain>
    </source>
</reference>
<dbReference type="EMBL" id="DSEC01000186">
    <property type="protein sequence ID" value="HER43338.1"/>
    <property type="molecule type" value="Genomic_DNA"/>
</dbReference>
<name>A0A7V2F3D5_UNCEI</name>
<dbReference type="Proteomes" id="UP000886069">
    <property type="component" value="Unassembled WGS sequence"/>
</dbReference>
<gene>
    <name evidence="1" type="ORF">ENO08_02620</name>
</gene>